<keyword evidence="2" id="KW-1185">Reference proteome</keyword>
<reference evidence="1 2" key="1">
    <citation type="submission" date="2020-07" db="EMBL/GenBank/DDBJ databases">
        <title>Sequencing the genomes of 1000 actinobacteria strains.</title>
        <authorList>
            <person name="Klenk H.-P."/>
        </authorList>
    </citation>
    <scope>NUCLEOTIDE SEQUENCE [LARGE SCALE GENOMIC DNA]</scope>
    <source>
        <strain evidence="1 2">DSM 21350</strain>
    </source>
</reference>
<dbReference type="EMBL" id="JACCBG010000001">
    <property type="protein sequence ID" value="NYD41999.1"/>
    <property type="molecule type" value="Genomic_DNA"/>
</dbReference>
<dbReference type="RefSeq" id="WP_179663678.1">
    <property type="nucleotide sequence ID" value="NZ_JACCBG010000001.1"/>
</dbReference>
<evidence type="ECO:0008006" key="3">
    <source>
        <dbReference type="Google" id="ProtNLM"/>
    </source>
</evidence>
<dbReference type="GO" id="GO:0016020">
    <property type="term" value="C:membrane"/>
    <property type="evidence" value="ECO:0007669"/>
    <property type="project" value="InterPro"/>
</dbReference>
<accession>A0A7Y9E6H7</accession>
<comment type="caution">
    <text evidence="1">The sequence shown here is derived from an EMBL/GenBank/DDBJ whole genome shotgun (WGS) entry which is preliminary data.</text>
</comment>
<dbReference type="Pfam" id="PF11382">
    <property type="entry name" value="MctB"/>
    <property type="match status" value="1"/>
</dbReference>
<evidence type="ECO:0000313" key="2">
    <source>
        <dbReference type="Proteomes" id="UP000535511"/>
    </source>
</evidence>
<gene>
    <name evidence="1" type="ORF">BJZ21_002082</name>
</gene>
<name>A0A7Y9E6H7_9ACTN</name>
<proteinExistence type="predicted"/>
<protein>
    <recommendedName>
        <fullName evidence="3">Copper transporter</fullName>
    </recommendedName>
</protein>
<dbReference type="InterPro" id="IPR021522">
    <property type="entry name" value="MctB"/>
</dbReference>
<dbReference type="Proteomes" id="UP000535511">
    <property type="component" value="Unassembled WGS sequence"/>
</dbReference>
<sequence>MISYRHHVVSLVAVFLALAIGVALGGGPLSELGRDARATSATTRSEQQQTRRTVGFGEEFATAAAPTLYAGRLKDHPVSILTLPGADGGEVSALAAQVQQAGGTVTGTWKAQRSLVAAGEKSLVDTLGSQLMTQLDDGVVPADSSTYDRIGRLLGLSLAGTRVSADEVSSLRQSLSGADLVTAPESASRAPLVLVVLGRDGVDPAILSGLLTGLAATATGVVVAGDTASGASGDLHALRSEPVADKLTTVDGAESAVGQVTAVLALARSLKVQSGSFGASGSDGAVPLG</sequence>
<organism evidence="1 2">
    <name type="scientific">Nocardioides panaciterrulae</name>
    <dbReference type="NCBI Taxonomy" id="661492"/>
    <lineage>
        <taxon>Bacteria</taxon>
        <taxon>Bacillati</taxon>
        <taxon>Actinomycetota</taxon>
        <taxon>Actinomycetes</taxon>
        <taxon>Propionibacteriales</taxon>
        <taxon>Nocardioidaceae</taxon>
        <taxon>Nocardioides</taxon>
    </lineage>
</organism>
<evidence type="ECO:0000313" key="1">
    <source>
        <dbReference type="EMBL" id="NYD41999.1"/>
    </source>
</evidence>
<dbReference type="AlphaFoldDB" id="A0A7Y9E6H7"/>
<dbReference type="GO" id="GO:0055070">
    <property type="term" value="P:copper ion homeostasis"/>
    <property type="evidence" value="ECO:0007669"/>
    <property type="project" value="InterPro"/>
</dbReference>